<dbReference type="AlphaFoldDB" id="A0A3N4NY33"/>
<proteinExistence type="predicted"/>
<dbReference type="Gene3D" id="3.40.30.10">
    <property type="entry name" value="Glutaredoxin"/>
    <property type="match status" value="1"/>
</dbReference>
<evidence type="ECO:0000313" key="2">
    <source>
        <dbReference type="Proteomes" id="UP000270856"/>
    </source>
</evidence>
<sequence length="202" mass="22665">MKNIIKNSLENAITYQQYRDLVAGLLKEGKSTGPNQSEELLHYSKLNNSRMKRLDKTFSVAESTVEALKSVAEKYVWLVLVEGWCGDAAQVLPIINKVAEASENIELKIVLRDENEELMNQFLTNGGKSIPKLIMINAESLEVSGTFGPRPTVATQMVMEQKEKYGVLDAAFKEKLQNWYNLDKGKSIESDLLELLNVGQLV</sequence>
<evidence type="ECO:0000313" key="1">
    <source>
        <dbReference type="EMBL" id="RPD97766.1"/>
    </source>
</evidence>
<dbReference type="EMBL" id="RPFJ01000009">
    <property type="protein sequence ID" value="RPD97766.1"/>
    <property type="molecule type" value="Genomic_DNA"/>
</dbReference>
<accession>A0A3N4NY33</accession>
<dbReference type="RefSeq" id="WP_123897491.1">
    <property type="nucleotide sequence ID" value="NZ_RPFJ01000009.1"/>
</dbReference>
<reference evidence="1 2" key="1">
    <citation type="submission" date="2018-11" db="EMBL/GenBank/DDBJ databases">
        <title>Aureibaculum marinum gen. nov., sp. nov., a member of the family Flavobacteriaceae isolated from the Bohai Sea.</title>
        <authorList>
            <person name="Ji X."/>
        </authorList>
    </citation>
    <scope>NUCLEOTIDE SEQUENCE [LARGE SCALE GENOMIC DNA]</scope>
    <source>
        <strain evidence="1 2">BH-SD17</strain>
    </source>
</reference>
<dbReference type="OrthoDB" id="6120799at2"/>
<protein>
    <submittedName>
        <fullName evidence="1">Thioredoxin family protein</fullName>
    </submittedName>
</protein>
<dbReference type="SUPFAM" id="SSF52833">
    <property type="entry name" value="Thioredoxin-like"/>
    <property type="match status" value="1"/>
</dbReference>
<keyword evidence="2" id="KW-1185">Reference proteome</keyword>
<dbReference type="Proteomes" id="UP000270856">
    <property type="component" value="Unassembled WGS sequence"/>
</dbReference>
<gene>
    <name evidence="1" type="ORF">EGM88_08235</name>
</gene>
<comment type="caution">
    <text evidence="1">The sequence shown here is derived from an EMBL/GenBank/DDBJ whole genome shotgun (WGS) entry which is preliminary data.</text>
</comment>
<name>A0A3N4NY33_9FLAO</name>
<organism evidence="1 2">
    <name type="scientific">Aureibaculum marinum</name>
    <dbReference type="NCBI Taxonomy" id="2487930"/>
    <lineage>
        <taxon>Bacteria</taxon>
        <taxon>Pseudomonadati</taxon>
        <taxon>Bacteroidota</taxon>
        <taxon>Flavobacteriia</taxon>
        <taxon>Flavobacteriales</taxon>
        <taxon>Flavobacteriaceae</taxon>
        <taxon>Aureibaculum</taxon>
    </lineage>
</organism>
<dbReference type="Pfam" id="PF14595">
    <property type="entry name" value="Thioredoxin_9"/>
    <property type="match status" value="1"/>
</dbReference>
<dbReference type="InterPro" id="IPR036249">
    <property type="entry name" value="Thioredoxin-like_sf"/>
</dbReference>